<feature type="domain" description="N-acetyltransferase" evidence="3">
    <location>
        <begin position="19"/>
        <end position="180"/>
    </location>
</feature>
<dbReference type="PROSITE" id="PS51186">
    <property type="entry name" value="GNAT"/>
    <property type="match status" value="1"/>
</dbReference>
<comment type="caution">
    <text evidence="4">The sequence shown here is derived from an EMBL/GenBank/DDBJ whole genome shotgun (WGS) entry which is preliminary data.</text>
</comment>
<evidence type="ECO:0000313" key="5">
    <source>
        <dbReference type="Proteomes" id="UP000315167"/>
    </source>
</evidence>
<dbReference type="AlphaFoldDB" id="A0A562LDZ8"/>
<keyword evidence="2" id="KW-0012">Acyltransferase</keyword>
<dbReference type="InterPro" id="IPR050680">
    <property type="entry name" value="YpeA/RimI_acetyltransf"/>
</dbReference>
<name>A0A562LDZ8_9GAMM</name>
<dbReference type="Gene3D" id="3.40.630.30">
    <property type="match status" value="1"/>
</dbReference>
<protein>
    <submittedName>
        <fullName evidence="4">Acetyltransferase (GNAT) family protein</fullName>
    </submittedName>
</protein>
<evidence type="ECO:0000256" key="1">
    <source>
        <dbReference type="ARBA" id="ARBA00022679"/>
    </source>
</evidence>
<dbReference type="SUPFAM" id="SSF55729">
    <property type="entry name" value="Acyl-CoA N-acyltransferases (Nat)"/>
    <property type="match status" value="1"/>
</dbReference>
<dbReference type="InterPro" id="IPR016181">
    <property type="entry name" value="Acyl_CoA_acyltransferase"/>
</dbReference>
<dbReference type="EMBL" id="VLKN01000001">
    <property type="protein sequence ID" value="TWI05848.1"/>
    <property type="molecule type" value="Genomic_DNA"/>
</dbReference>
<dbReference type="PANTHER" id="PTHR43420:SF47">
    <property type="entry name" value="N-ACETYLTRANSFERASE DOMAIN-CONTAINING PROTEIN"/>
    <property type="match status" value="1"/>
</dbReference>
<evidence type="ECO:0000259" key="3">
    <source>
        <dbReference type="PROSITE" id="PS51186"/>
    </source>
</evidence>
<dbReference type="Proteomes" id="UP000315167">
    <property type="component" value="Unassembled WGS sequence"/>
</dbReference>
<dbReference type="CDD" id="cd04301">
    <property type="entry name" value="NAT_SF"/>
    <property type="match status" value="1"/>
</dbReference>
<dbReference type="PANTHER" id="PTHR43420">
    <property type="entry name" value="ACETYLTRANSFERASE"/>
    <property type="match status" value="1"/>
</dbReference>
<dbReference type="InterPro" id="IPR000182">
    <property type="entry name" value="GNAT_dom"/>
</dbReference>
<keyword evidence="1 4" id="KW-0808">Transferase</keyword>
<dbReference type="Pfam" id="PF00583">
    <property type="entry name" value="Acetyltransf_1"/>
    <property type="match status" value="1"/>
</dbReference>
<evidence type="ECO:0000256" key="2">
    <source>
        <dbReference type="ARBA" id="ARBA00023315"/>
    </source>
</evidence>
<accession>A0A562LDZ8</accession>
<evidence type="ECO:0000313" key="4">
    <source>
        <dbReference type="EMBL" id="TWI05848.1"/>
    </source>
</evidence>
<keyword evidence="5" id="KW-1185">Reference proteome</keyword>
<reference evidence="4 5" key="1">
    <citation type="journal article" date="2015" name="Stand. Genomic Sci.">
        <title>Genomic Encyclopedia of Bacterial and Archaeal Type Strains, Phase III: the genomes of soil and plant-associated and newly described type strains.</title>
        <authorList>
            <person name="Whitman W.B."/>
            <person name="Woyke T."/>
            <person name="Klenk H.P."/>
            <person name="Zhou Y."/>
            <person name="Lilburn T.G."/>
            <person name="Beck B.J."/>
            <person name="De Vos P."/>
            <person name="Vandamme P."/>
            <person name="Eisen J.A."/>
            <person name="Garrity G."/>
            <person name="Hugenholtz P."/>
            <person name="Kyrpides N.C."/>
        </authorList>
    </citation>
    <scope>NUCLEOTIDE SEQUENCE [LARGE SCALE GENOMIC DNA]</scope>
    <source>
        <strain evidence="4 5">CGMCC 1.10821</strain>
    </source>
</reference>
<gene>
    <name evidence="4" type="ORF">IP90_00104</name>
</gene>
<dbReference type="GO" id="GO:0016747">
    <property type="term" value="F:acyltransferase activity, transferring groups other than amino-acyl groups"/>
    <property type="evidence" value="ECO:0007669"/>
    <property type="project" value="InterPro"/>
</dbReference>
<organism evidence="4 5">
    <name type="scientific">Luteimonas cucumeris</name>
    <dbReference type="NCBI Taxonomy" id="985012"/>
    <lineage>
        <taxon>Bacteria</taxon>
        <taxon>Pseudomonadati</taxon>
        <taxon>Pseudomonadota</taxon>
        <taxon>Gammaproteobacteria</taxon>
        <taxon>Lysobacterales</taxon>
        <taxon>Lysobacteraceae</taxon>
        <taxon>Luteimonas</taxon>
    </lineage>
</organism>
<sequence length="180" mass="19630">MPPKNRGRYHRRMSDPAGLRVAPVTSALAAQVRELRVAPGQQLFVGDVAFNLADAQRSPHSDAMAILMRDAQSGEVVIGFYRLDYTATIVARKPIAGSVGLRAFLIDHRHQGLGLGTRALEACCADLRRRHPQRLLLALNVDCSNRSAIRAYRKAGFVDSGELYAGGRAGPQQLMLRSLA</sequence>
<proteinExistence type="predicted"/>